<dbReference type="AlphaFoldDB" id="A0A6C0JB72"/>
<protein>
    <submittedName>
        <fullName evidence="2">Uncharacterized protein</fullName>
    </submittedName>
</protein>
<sequence length="139" mass="15968">MVSILGGIVLGMNIVISFFRLVTLFTFMFAHVANNHTYYILEILIDDAANNDIIVMLSQNIVQTYDSACLYVETIKFVCSNENISQIFDEYLNVFNHTRLYYTMYTIDYDSSDESSYDSSVIYDTDSSVDDGYTSIERD</sequence>
<evidence type="ECO:0000313" key="2">
    <source>
        <dbReference type="EMBL" id="QHU02553.1"/>
    </source>
</evidence>
<proteinExistence type="predicted"/>
<accession>A0A6C0JB72</accession>
<keyword evidence="1" id="KW-1133">Transmembrane helix</keyword>
<keyword evidence="1" id="KW-0812">Transmembrane</keyword>
<organism evidence="2">
    <name type="scientific">viral metagenome</name>
    <dbReference type="NCBI Taxonomy" id="1070528"/>
    <lineage>
        <taxon>unclassified sequences</taxon>
        <taxon>metagenomes</taxon>
        <taxon>organismal metagenomes</taxon>
    </lineage>
</organism>
<dbReference type="EMBL" id="MN740360">
    <property type="protein sequence ID" value="QHU02553.1"/>
    <property type="molecule type" value="Genomic_DNA"/>
</dbReference>
<keyword evidence="1" id="KW-0472">Membrane</keyword>
<name>A0A6C0JB72_9ZZZZ</name>
<reference evidence="2" key="1">
    <citation type="journal article" date="2020" name="Nature">
        <title>Giant virus diversity and host interactions through global metagenomics.</title>
        <authorList>
            <person name="Schulz F."/>
            <person name="Roux S."/>
            <person name="Paez-Espino D."/>
            <person name="Jungbluth S."/>
            <person name="Walsh D.A."/>
            <person name="Denef V.J."/>
            <person name="McMahon K.D."/>
            <person name="Konstantinidis K.T."/>
            <person name="Eloe-Fadrosh E.A."/>
            <person name="Kyrpides N.C."/>
            <person name="Woyke T."/>
        </authorList>
    </citation>
    <scope>NUCLEOTIDE SEQUENCE</scope>
    <source>
        <strain evidence="2">GVMAG-M-3300025880-76</strain>
    </source>
</reference>
<evidence type="ECO:0000256" key="1">
    <source>
        <dbReference type="SAM" id="Phobius"/>
    </source>
</evidence>
<feature type="transmembrane region" description="Helical" evidence="1">
    <location>
        <begin position="6"/>
        <end position="30"/>
    </location>
</feature>